<protein>
    <submittedName>
        <fullName evidence="2">Uncharacterized protein</fullName>
    </submittedName>
</protein>
<keyword evidence="3" id="KW-1185">Reference proteome</keyword>
<sequence length="291" mass="30715">MRIGFSPRTASRMLAAAVAVMTLAAPVGAARAAVTDAFYDRVFMLAAHQKCDLFEPRLIAALDAAALQARGAALRAGTPVADLTSAAARAQARASRTACDDSDLSRVKARVQAGFAGWSRAARMSFPGDRSAWRGDRYVSREIGWRLVQDSVVGGSPVRFGLAGQGPTATSPVAVVSFAGRPRPYAARLVMRDRVQAPRVWLTGGGLPPESARRVFFAASSRAAASGLLTEGARQGEAWTFSSEAADALAQLDPRESFVIEFLFRDDSVASARFEAGDFAAGRAFLAMGSV</sequence>
<dbReference type="EMBL" id="CP062006">
    <property type="protein sequence ID" value="QTC89442.1"/>
    <property type="molecule type" value="Genomic_DNA"/>
</dbReference>
<organism evidence="2 3">
    <name type="scientific">Brevundimonas pondensis</name>
    <dbReference type="NCBI Taxonomy" id="2774189"/>
    <lineage>
        <taxon>Bacteria</taxon>
        <taxon>Pseudomonadati</taxon>
        <taxon>Pseudomonadota</taxon>
        <taxon>Alphaproteobacteria</taxon>
        <taxon>Caulobacterales</taxon>
        <taxon>Caulobacteraceae</taxon>
        <taxon>Brevundimonas</taxon>
    </lineage>
</organism>
<gene>
    <name evidence="2" type="ORF">IFE19_03770</name>
</gene>
<feature type="signal peptide" evidence="1">
    <location>
        <begin position="1"/>
        <end position="29"/>
    </location>
</feature>
<evidence type="ECO:0000256" key="1">
    <source>
        <dbReference type="SAM" id="SignalP"/>
    </source>
</evidence>
<evidence type="ECO:0000313" key="3">
    <source>
        <dbReference type="Proteomes" id="UP000663942"/>
    </source>
</evidence>
<proteinExistence type="predicted"/>
<reference evidence="2 3" key="1">
    <citation type="submission" date="2020-09" db="EMBL/GenBank/DDBJ databases">
        <title>Brevundimonas sp. LVF1 isolated from an oligotrophic pond in Goettingen, Germany.</title>
        <authorList>
            <person name="Friedrich I."/>
            <person name="Klassen A."/>
            <person name="Neubauer H."/>
            <person name="Schneider D."/>
            <person name="Hertel R."/>
            <person name="Daniel R."/>
        </authorList>
    </citation>
    <scope>NUCLEOTIDE SEQUENCE [LARGE SCALE GENOMIC DNA]</scope>
    <source>
        <strain evidence="2 3">LVF1</strain>
    </source>
</reference>
<evidence type="ECO:0000313" key="2">
    <source>
        <dbReference type="EMBL" id="QTC89442.1"/>
    </source>
</evidence>
<accession>A0ABX7SP07</accession>
<dbReference type="Proteomes" id="UP000663942">
    <property type="component" value="Chromosome"/>
</dbReference>
<feature type="chain" id="PRO_5046719854" evidence="1">
    <location>
        <begin position="30"/>
        <end position="291"/>
    </location>
</feature>
<keyword evidence="1" id="KW-0732">Signal</keyword>
<name>A0ABX7SP07_9CAUL</name>